<dbReference type="PANTHER" id="PTHR13473">
    <property type="entry name" value="MITOCHONDRIAL RIBOSOMAL PROTEIN L48"/>
    <property type="match status" value="1"/>
</dbReference>
<evidence type="ECO:0000256" key="2">
    <source>
        <dbReference type="ARBA" id="ARBA00023274"/>
    </source>
</evidence>
<organism evidence="4 5">
    <name type="scientific">Plectus sambesii</name>
    <dbReference type="NCBI Taxonomy" id="2011161"/>
    <lineage>
        <taxon>Eukaryota</taxon>
        <taxon>Metazoa</taxon>
        <taxon>Ecdysozoa</taxon>
        <taxon>Nematoda</taxon>
        <taxon>Chromadorea</taxon>
        <taxon>Plectida</taxon>
        <taxon>Plectina</taxon>
        <taxon>Plectoidea</taxon>
        <taxon>Plectidae</taxon>
        <taxon>Plectus</taxon>
    </lineage>
</organism>
<dbReference type="InterPro" id="IPR027486">
    <property type="entry name" value="Ribosomal_uS10_dom"/>
</dbReference>
<dbReference type="Gene3D" id="3.30.70.600">
    <property type="entry name" value="Ribosomal protein S10 domain"/>
    <property type="match status" value="1"/>
</dbReference>
<reference evidence="5" key="1">
    <citation type="submission" date="2022-11" db="UniProtKB">
        <authorList>
            <consortium name="WormBaseParasite"/>
        </authorList>
    </citation>
    <scope>IDENTIFICATION</scope>
</reference>
<sequence>MLSRLVPQSFRRPTVLSCQRRSFATPNERAKNKPAPSDLYEPRIESKKIYPEYSKLNLRLRGYDYVILEKYQSFVHKMAKNFGFQVADSFATAARTQRAVIYKPRTSVVESECELSVYERTVQITEAPSVRLQLLLDLLWTHLPSGVELTTKEHSKEDEDARFIPDLELKAKQSELKSLDDPVVRRALGWDG</sequence>
<keyword evidence="1" id="KW-0689">Ribosomal protein</keyword>
<protein>
    <submittedName>
        <fullName evidence="5">Ribosomal protein S10 domain-containing protein</fullName>
    </submittedName>
</protein>
<accession>A0A914XCN4</accession>
<evidence type="ECO:0000259" key="3">
    <source>
        <dbReference type="SMART" id="SM01403"/>
    </source>
</evidence>
<dbReference type="GO" id="GO:1990904">
    <property type="term" value="C:ribonucleoprotein complex"/>
    <property type="evidence" value="ECO:0007669"/>
    <property type="project" value="UniProtKB-KW"/>
</dbReference>
<keyword evidence="2" id="KW-0687">Ribonucleoprotein</keyword>
<evidence type="ECO:0000256" key="1">
    <source>
        <dbReference type="ARBA" id="ARBA00022980"/>
    </source>
</evidence>
<dbReference type="InterPro" id="IPR027487">
    <property type="entry name" value="Ribosomal_mL48"/>
</dbReference>
<dbReference type="SMART" id="SM01403">
    <property type="entry name" value="Ribosomal_S10"/>
    <property type="match status" value="1"/>
</dbReference>
<dbReference type="Proteomes" id="UP000887566">
    <property type="component" value="Unplaced"/>
</dbReference>
<feature type="domain" description="Small ribosomal subunit protein uS10" evidence="3">
    <location>
        <begin position="57"/>
        <end position="152"/>
    </location>
</feature>
<evidence type="ECO:0000313" key="5">
    <source>
        <dbReference type="WBParaSite" id="PSAMB.scaffold7414size7681.g30088.t1"/>
    </source>
</evidence>
<name>A0A914XCN4_9BILA</name>
<dbReference type="Pfam" id="PF00338">
    <property type="entry name" value="Ribosomal_S10"/>
    <property type="match status" value="1"/>
</dbReference>
<dbReference type="AlphaFoldDB" id="A0A914XCN4"/>
<dbReference type="GO" id="GO:0005761">
    <property type="term" value="C:mitochondrial ribosome"/>
    <property type="evidence" value="ECO:0007669"/>
    <property type="project" value="InterPro"/>
</dbReference>
<dbReference type="SUPFAM" id="SSF54999">
    <property type="entry name" value="Ribosomal protein S10"/>
    <property type="match status" value="1"/>
</dbReference>
<dbReference type="PANTHER" id="PTHR13473:SF0">
    <property type="entry name" value="LARGE RIBOSOMAL SUBUNIT PROTEIN ML48"/>
    <property type="match status" value="1"/>
</dbReference>
<dbReference type="InterPro" id="IPR036838">
    <property type="entry name" value="Ribosomal_uS10_dom_sf"/>
</dbReference>
<dbReference type="WBParaSite" id="PSAMB.scaffold7414size7681.g30088.t1">
    <property type="protein sequence ID" value="PSAMB.scaffold7414size7681.g30088.t1"/>
    <property type="gene ID" value="PSAMB.scaffold7414size7681.g30088"/>
</dbReference>
<evidence type="ECO:0000313" key="4">
    <source>
        <dbReference type="Proteomes" id="UP000887566"/>
    </source>
</evidence>
<proteinExistence type="predicted"/>
<keyword evidence="4" id="KW-1185">Reference proteome</keyword>